<evidence type="ECO:0000259" key="2">
    <source>
        <dbReference type="SMART" id="SM00563"/>
    </source>
</evidence>
<organism evidence="3 4">
    <name type="scientific">Sorangium cellulosum</name>
    <name type="common">Polyangium cellulosum</name>
    <dbReference type="NCBI Taxonomy" id="56"/>
    <lineage>
        <taxon>Bacteria</taxon>
        <taxon>Pseudomonadati</taxon>
        <taxon>Myxococcota</taxon>
        <taxon>Polyangia</taxon>
        <taxon>Polyangiales</taxon>
        <taxon>Polyangiaceae</taxon>
        <taxon>Sorangium</taxon>
    </lineage>
</organism>
<dbReference type="EMBL" id="CP012672">
    <property type="protein sequence ID" value="AUX35840.1"/>
    <property type="molecule type" value="Genomic_DNA"/>
</dbReference>
<dbReference type="SUPFAM" id="SSF69593">
    <property type="entry name" value="Glycerol-3-phosphate (1)-acyltransferase"/>
    <property type="match status" value="1"/>
</dbReference>
<dbReference type="Proteomes" id="UP000295497">
    <property type="component" value="Chromosome"/>
</dbReference>
<dbReference type="GO" id="GO:0016746">
    <property type="term" value="F:acyltransferase activity"/>
    <property type="evidence" value="ECO:0007669"/>
    <property type="project" value="UniProtKB-KW"/>
</dbReference>
<dbReference type="PANTHER" id="PTHR22753:SF14">
    <property type="entry name" value="MONOACYLGLYCEROL_DIACYLGLYCEROL O-ACYLTRANSFERASE"/>
    <property type="match status" value="1"/>
</dbReference>
<dbReference type="GO" id="GO:0016020">
    <property type="term" value="C:membrane"/>
    <property type="evidence" value="ECO:0007669"/>
    <property type="project" value="TreeGrafter"/>
</dbReference>
<sequence length="347" mass="37773">MFRDVILHVNGERSGAQRVIHERVAPARRSPAASCAGRRRLCFPPDRAYPPGAAASGGSPLTLLVSDSIAQRVQRLEIPFNSFGVDPYGISRKHLGLFFSLLDFFYRHYFSVGVTGIENVPARGRAMLVGNHSGGVAIDGAMVVASMFFEMEPPRLAEGMAEKFINRLPFTSLWSSRTGHFTGLPEHASRLLEDERLLMVFPEGARGTAKLYSERNSLVHFGSGFVRLAMKTGTPIIPFGFVGGGEAVPTVANSYTIGRLFGVPYIPITPYLVPAPLPVQLEITYGEPMTFAGNGAEEDEVIAGYVEQVKARIAELIEAGRRRRRSKLTLDQRGAAPPATASSKERA</sequence>
<keyword evidence="3" id="KW-0808">Transferase</keyword>
<feature type="domain" description="Phospholipid/glycerol acyltransferase" evidence="2">
    <location>
        <begin position="126"/>
        <end position="244"/>
    </location>
</feature>
<gene>
    <name evidence="3" type="ORF">SOCE836_080410</name>
</gene>
<name>A0A4P2QZ22_SORCE</name>
<dbReference type="AlphaFoldDB" id="A0A4P2QZ22"/>
<evidence type="ECO:0000313" key="4">
    <source>
        <dbReference type="Proteomes" id="UP000295497"/>
    </source>
</evidence>
<dbReference type="PANTHER" id="PTHR22753">
    <property type="entry name" value="TRANSMEMBRANE PROTEIN 68"/>
    <property type="match status" value="1"/>
</dbReference>
<accession>A0A4P2QZ22</accession>
<dbReference type="Pfam" id="PF01553">
    <property type="entry name" value="Acyltransferase"/>
    <property type="match status" value="1"/>
</dbReference>
<dbReference type="SMART" id="SM00563">
    <property type="entry name" value="PlsC"/>
    <property type="match status" value="1"/>
</dbReference>
<evidence type="ECO:0000313" key="3">
    <source>
        <dbReference type="EMBL" id="AUX35840.1"/>
    </source>
</evidence>
<dbReference type="CDD" id="cd07987">
    <property type="entry name" value="LPLAT_MGAT-like"/>
    <property type="match status" value="1"/>
</dbReference>
<proteinExistence type="predicted"/>
<dbReference type="InterPro" id="IPR002123">
    <property type="entry name" value="Plipid/glycerol_acylTrfase"/>
</dbReference>
<feature type="region of interest" description="Disordered" evidence="1">
    <location>
        <begin position="324"/>
        <end position="347"/>
    </location>
</feature>
<protein>
    <submittedName>
        <fullName evidence="3">Acyltransferase</fullName>
    </submittedName>
</protein>
<reference evidence="3 4" key="1">
    <citation type="submission" date="2015-09" db="EMBL/GenBank/DDBJ databases">
        <title>Sorangium comparison.</title>
        <authorList>
            <person name="Zaburannyi N."/>
            <person name="Bunk B."/>
            <person name="Overmann J."/>
            <person name="Mueller R."/>
        </authorList>
    </citation>
    <scope>NUCLEOTIDE SEQUENCE [LARGE SCALE GENOMIC DNA]</scope>
    <source>
        <strain evidence="3 4">So ce836</strain>
    </source>
</reference>
<evidence type="ECO:0000256" key="1">
    <source>
        <dbReference type="SAM" id="MobiDB-lite"/>
    </source>
</evidence>
<keyword evidence="3" id="KW-0012">Acyltransferase</keyword>